<gene>
    <name evidence="2" type="ORF">OEV82_07500</name>
</gene>
<feature type="compositionally biased region" description="Pro residues" evidence="1">
    <location>
        <begin position="136"/>
        <end position="154"/>
    </location>
</feature>
<feature type="region of interest" description="Disordered" evidence="1">
    <location>
        <begin position="40"/>
        <end position="176"/>
    </location>
</feature>
<dbReference type="Proteomes" id="UP001208656">
    <property type="component" value="Unassembled WGS sequence"/>
</dbReference>
<dbReference type="EMBL" id="JAOUSE010000017">
    <property type="protein sequence ID" value="MCU9594300.1"/>
    <property type="molecule type" value="Genomic_DNA"/>
</dbReference>
<evidence type="ECO:0000313" key="3">
    <source>
        <dbReference type="Proteomes" id="UP001208656"/>
    </source>
</evidence>
<proteinExistence type="predicted"/>
<dbReference type="RefSeq" id="WP_263061502.1">
    <property type="nucleotide sequence ID" value="NZ_JAOUSE010000017.1"/>
</dbReference>
<protein>
    <submittedName>
        <fullName evidence="2">Uncharacterized protein</fullName>
    </submittedName>
</protein>
<sequence>MKVSLHSKKAQTRILSKLYELDEEKLSAYLEGNLNGEELESMKEGEVEEVDSVVINKENHHTANTSKRFSTPSTSNNLSHRSRKVDKGSETSKRDHKKPTKSKEPNPPAVEEEPEEPKQEDSTPLEPKDDLNLEPDPTPADPVPNPELDPAPPEPETEPNAAPPAPSNPPKANGEN</sequence>
<organism evidence="2 3">
    <name type="scientific">Pallidibacillus thermolactis</name>
    <dbReference type="NCBI Taxonomy" id="251051"/>
    <lineage>
        <taxon>Bacteria</taxon>
        <taxon>Bacillati</taxon>
        <taxon>Bacillota</taxon>
        <taxon>Bacilli</taxon>
        <taxon>Bacillales</taxon>
        <taxon>Bacillaceae</taxon>
        <taxon>Pallidibacillus</taxon>
    </lineage>
</organism>
<feature type="compositionally biased region" description="Basic and acidic residues" evidence="1">
    <location>
        <begin position="116"/>
        <end position="131"/>
    </location>
</feature>
<evidence type="ECO:0000256" key="1">
    <source>
        <dbReference type="SAM" id="MobiDB-lite"/>
    </source>
</evidence>
<reference evidence="2 3" key="1">
    <citation type="submission" date="2022-10" db="EMBL/GenBank/DDBJ databases">
        <title>Description of Fervidibacillus gen. nov. in the family Fervidibacillaceae fam. nov. with two species, Fervidibacillus albus sp. nov., and Fervidibacillus halotolerans sp. nov., isolated from tidal flat sediments.</title>
        <authorList>
            <person name="Kwon K.K."/>
            <person name="Yang S.-H."/>
        </authorList>
    </citation>
    <scope>NUCLEOTIDE SEQUENCE [LARGE SCALE GENOMIC DNA]</scope>
    <source>
        <strain evidence="2 3">DSM 23332</strain>
    </source>
</reference>
<keyword evidence="3" id="KW-1185">Reference proteome</keyword>
<accession>A0ABT2WF53</accession>
<evidence type="ECO:0000313" key="2">
    <source>
        <dbReference type="EMBL" id="MCU9594300.1"/>
    </source>
</evidence>
<feature type="compositionally biased region" description="Polar residues" evidence="1">
    <location>
        <begin position="62"/>
        <end position="79"/>
    </location>
</feature>
<comment type="caution">
    <text evidence="2">The sequence shown here is derived from an EMBL/GenBank/DDBJ whole genome shotgun (WGS) entry which is preliminary data.</text>
</comment>
<name>A0ABT2WF53_9BACI</name>